<keyword evidence="1" id="KW-0472">Membrane</keyword>
<comment type="caution">
    <text evidence="2">The sequence shown here is derived from an EMBL/GenBank/DDBJ whole genome shotgun (WGS) entry which is preliminary data.</text>
</comment>
<keyword evidence="3" id="KW-1185">Reference proteome</keyword>
<feature type="transmembrane region" description="Helical" evidence="1">
    <location>
        <begin position="42"/>
        <end position="62"/>
    </location>
</feature>
<dbReference type="EMBL" id="QNVV01000009">
    <property type="protein sequence ID" value="REC47274.1"/>
    <property type="molecule type" value="Genomic_DNA"/>
</dbReference>
<protein>
    <submittedName>
        <fullName evidence="2">Uncharacterized protein</fullName>
    </submittedName>
</protein>
<feature type="transmembrane region" description="Helical" evidence="1">
    <location>
        <begin position="14"/>
        <end position="36"/>
    </location>
</feature>
<reference evidence="2 3" key="1">
    <citation type="submission" date="2018-06" db="EMBL/GenBank/DDBJ databases">
        <title>Novel Chryseobacterium species.</title>
        <authorList>
            <person name="Newman J."/>
            <person name="Hugo C."/>
            <person name="Oosthuizen L."/>
            <person name="Charimba G."/>
        </authorList>
    </citation>
    <scope>NUCLEOTIDE SEQUENCE [LARGE SCALE GENOMIC DNA]</scope>
    <source>
        <strain evidence="2 3">7_F195</strain>
    </source>
</reference>
<proteinExistence type="predicted"/>
<dbReference type="AlphaFoldDB" id="A0A3D9B0W1"/>
<dbReference type="Proteomes" id="UP000256257">
    <property type="component" value="Unassembled WGS sequence"/>
</dbReference>
<keyword evidence="1" id="KW-1133">Transmembrane helix</keyword>
<feature type="transmembrane region" description="Helical" evidence="1">
    <location>
        <begin position="74"/>
        <end position="94"/>
    </location>
</feature>
<accession>A0A3D9B0W1</accession>
<keyword evidence="1" id="KW-0812">Transmembrane</keyword>
<sequence>MENKKVSQRILDHIAISFYCTIAYAVLLMIYLSLPLGAGSDFLLILFIACSLLLSIAAITFACKSYKNAKLSSLLLIIINSLGLSIPLLLLLLLST</sequence>
<evidence type="ECO:0000313" key="3">
    <source>
        <dbReference type="Proteomes" id="UP000256257"/>
    </source>
</evidence>
<evidence type="ECO:0000256" key="1">
    <source>
        <dbReference type="SAM" id="Phobius"/>
    </source>
</evidence>
<gene>
    <name evidence="2" type="ORF">DRF67_11700</name>
</gene>
<dbReference type="RefSeq" id="WP_115928483.1">
    <property type="nucleotide sequence ID" value="NZ_QNVV01000009.1"/>
</dbReference>
<evidence type="ECO:0000313" key="2">
    <source>
        <dbReference type="EMBL" id="REC47274.1"/>
    </source>
</evidence>
<name>A0A3D9B0W1_9FLAO</name>
<dbReference type="OrthoDB" id="1264394at2"/>
<organism evidence="2 3">
    <name type="scientific">Chryseobacterium pennipullorum</name>
    <dbReference type="NCBI Taxonomy" id="2258963"/>
    <lineage>
        <taxon>Bacteria</taxon>
        <taxon>Pseudomonadati</taxon>
        <taxon>Bacteroidota</taxon>
        <taxon>Flavobacteriia</taxon>
        <taxon>Flavobacteriales</taxon>
        <taxon>Weeksellaceae</taxon>
        <taxon>Chryseobacterium group</taxon>
        <taxon>Chryseobacterium</taxon>
    </lineage>
</organism>